<dbReference type="PANTHER" id="PTHR14859">
    <property type="entry name" value="CALCOFLUOR WHITE HYPERSENSITIVE PROTEIN PRECURSOR"/>
    <property type="match status" value="1"/>
</dbReference>
<dbReference type="Proteomes" id="UP000320547">
    <property type="component" value="Unassembled WGS sequence"/>
</dbReference>
<dbReference type="Gene3D" id="3.60.10.10">
    <property type="entry name" value="Endonuclease/exonuclease/phosphatase"/>
    <property type="match status" value="1"/>
</dbReference>
<comment type="caution">
    <text evidence="2">The sequence shown here is derived from an EMBL/GenBank/DDBJ whole genome shotgun (WGS) entry which is preliminary data.</text>
</comment>
<dbReference type="RefSeq" id="WP_067597261.1">
    <property type="nucleotide sequence ID" value="NZ_CP015963.1"/>
</dbReference>
<feature type="domain" description="Endonuclease/exonuclease/phosphatase" evidence="1">
    <location>
        <begin position="6"/>
        <end position="220"/>
    </location>
</feature>
<protein>
    <submittedName>
        <fullName evidence="2">Endonuclease/exonuclease/phosphatase family metal-dependent hydrolase</fullName>
    </submittedName>
</protein>
<sequence length="236" mass="26549">MQLTFASYNIHKAVGLDARRDPDRIITVLREVDADIIALQEADRRIGQRASVLPRALLDDTRWRPLAVAKRARSLGWHGNALLVRRDFECSFAEPLDLPTLEPRGAVMAELQLGDQKLRVVGAHLDISGLRRRDQVKAILKHCARRERMPTVIMGDFNQWGRLSGAMRAFGMAWQQITPGPSYPATRPIARFDRIVTTPDWGYRDSGVHHSAIAAVASDHLPIWATLDLHKKQATD</sequence>
<dbReference type="GO" id="GO:0016020">
    <property type="term" value="C:membrane"/>
    <property type="evidence" value="ECO:0007669"/>
    <property type="project" value="GOC"/>
</dbReference>
<evidence type="ECO:0000313" key="2">
    <source>
        <dbReference type="EMBL" id="TWJ08490.1"/>
    </source>
</evidence>
<dbReference type="SUPFAM" id="SSF56219">
    <property type="entry name" value="DNase I-like"/>
    <property type="match status" value="1"/>
</dbReference>
<name>A0A562USA4_9SPHN</name>
<keyword evidence="2" id="KW-0255">Endonuclease</keyword>
<proteinExistence type="predicted"/>
<dbReference type="Pfam" id="PF03372">
    <property type="entry name" value="Exo_endo_phos"/>
    <property type="match status" value="1"/>
</dbReference>
<dbReference type="GO" id="GO:0004527">
    <property type="term" value="F:exonuclease activity"/>
    <property type="evidence" value="ECO:0007669"/>
    <property type="project" value="UniProtKB-KW"/>
</dbReference>
<reference evidence="2 3" key="1">
    <citation type="submission" date="2019-07" db="EMBL/GenBank/DDBJ databases">
        <title>Genomic Encyclopedia of Archaeal and Bacterial Type Strains, Phase II (KMG-II): from individual species to whole genera.</title>
        <authorList>
            <person name="Goeker M."/>
        </authorList>
    </citation>
    <scope>NUCLEOTIDE SEQUENCE [LARGE SCALE GENOMIC DNA]</scope>
    <source>
        <strain evidence="2 3">ATCC BAA-2084</strain>
    </source>
</reference>
<dbReference type="AlphaFoldDB" id="A0A562USA4"/>
<dbReference type="OrthoDB" id="9813425at2"/>
<keyword evidence="3" id="KW-1185">Reference proteome</keyword>
<accession>A0A562USA4</accession>
<evidence type="ECO:0000259" key="1">
    <source>
        <dbReference type="Pfam" id="PF03372"/>
    </source>
</evidence>
<dbReference type="InterPro" id="IPR005135">
    <property type="entry name" value="Endo/exonuclease/phosphatase"/>
</dbReference>
<dbReference type="STRING" id="476157.GCA_001663155_00640"/>
<dbReference type="InterPro" id="IPR036691">
    <property type="entry name" value="Endo/exonu/phosph_ase_sf"/>
</dbReference>
<dbReference type="GO" id="GO:0004519">
    <property type="term" value="F:endonuclease activity"/>
    <property type="evidence" value="ECO:0007669"/>
    <property type="project" value="UniProtKB-KW"/>
</dbReference>
<dbReference type="EMBL" id="VLLK01000001">
    <property type="protein sequence ID" value="TWJ08490.1"/>
    <property type="molecule type" value="Genomic_DNA"/>
</dbReference>
<dbReference type="GO" id="GO:0006506">
    <property type="term" value="P:GPI anchor biosynthetic process"/>
    <property type="evidence" value="ECO:0007669"/>
    <property type="project" value="TreeGrafter"/>
</dbReference>
<organism evidence="2 3">
    <name type="scientific">Altererythrobacter ishigakiensis</name>
    <dbReference type="NCBI Taxonomy" id="476157"/>
    <lineage>
        <taxon>Bacteria</taxon>
        <taxon>Pseudomonadati</taxon>
        <taxon>Pseudomonadota</taxon>
        <taxon>Alphaproteobacteria</taxon>
        <taxon>Sphingomonadales</taxon>
        <taxon>Erythrobacteraceae</taxon>
        <taxon>Altererythrobacter</taxon>
    </lineage>
</organism>
<evidence type="ECO:0000313" key="3">
    <source>
        <dbReference type="Proteomes" id="UP000320547"/>
    </source>
</evidence>
<keyword evidence="2" id="KW-0378">Hydrolase</keyword>
<keyword evidence="2" id="KW-0540">Nuclease</keyword>
<gene>
    <name evidence="2" type="ORF">JN10_0101</name>
</gene>
<dbReference type="PANTHER" id="PTHR14859:SF15">
    <property type="entry name" value="ENDONUCLEASE_EXONUCLEASE_PHOSPHATASE DOMAIN-CONTAINING PROTEIN"/>
    <property type="match status" value="1"/>
</dbReference>
<dbReference type="InterPro" id="IPR051916">
    <property type="entry name" value="GPI-anchor_lipid_remodeler"/>
</dbReference>
<keyword evidence="2" id="KW-0269">Exonuclease</keyword>